<dbReference type="EMBL" id="LJJC01000004">
    <property type="protein sequence ID" value="KQL52304.1"/>
    <property type="molecule type" value="Genomic_DNA"/>
</dbReference>
<dbReference type="STRING" id="157838.AN964_01255"/>
<dbReference type="AlphaFoldDB" id="A0A0Q3TDW6"/>
<dbReference type="Proteomes" id="UP000051888">
    <property type="component" value="Unassembled WGS sequence"/>
</dbReference>
<evidence type="ECO:0000313" key="2">
    <source>
        <dbReference type="Proteomes" id="UP000051888"/>
    </source>
</evidence>
<comment type="caution">
    <text evidence="1">The sequence shown here is derived from an EMBL/GenBank/DDBJ whole genome shotgun (WGS) entry which is preliminary data.</text>
</comment>
<dbReference type="PATRIC" id="fig|157838.3.peg.271"/>
<keyword evidence="2" id="KW-1185">Reference proteome</keyword>
<gene>
    <name evidence="1" type="ORF">AN964_01255</name>
</gene>
<sequence length="61" mass="7250">MHLIRNFSLILFYIYRTKYSIFLEYKISLVVIKVKFPCTTATNSVKLHQLPQNVTKKDMIV</sequence>
<organism evidence="1 2">
    <name type="scientific">Heyndrickxia shackletonii</name>
    <dbReference type="NCBI Taxonomy" id="157838"/>
    <lineage>
        <taxon>Bacteria</taxon>
        <taxon>Bacillati</taxon>
        <taxon>Bacillota</taxon>
        <taxon>Bacilli</taxon>
        <taxon>Bacillales</taxon>
        <taxon>Bacillaceae</taxon>
        <taxon>Heyndrickxia</taxon>
    </lineage>
</organism>
<accession>A0A0Q3TDW6</accession>
<proteinExistence type="predicted"/>
<evidence type="ECO:0000313" key="1">
    <source>
        <dbReference type="EMBL" id="KQL52304.1"/>
    </source>
</evidence>
<protein>
    <submittedName>
        <fullName evidence="1">Uncharacterized protein</fullName>
    </submittedName>
</protein>
<reference evidence="1 2" key="1">
    <citation type="submission" date="2015-09" db="EMBL/GenBank/DDBJ databases">
        <title>Genome sequencing project for genomic taxonomy and phylogenomics of Bacillus-like bacteria.</title>
        <authorList>
            <person name="Liu B."/>
            <person name="Wang J."/>
            <person name="Zhu Y."/>
            <person name="Liu G."/>
            <person name="Chen Q."/>
            <person name="Chen Z."/>
            <person name="Lan J."/>
            <person name="Che J."/>
            <person name="Ge C."/>
            <person name="Shi H."/>
            <person name="Pan Z."/>
            <person name="Liu X."/>
        </authorList>
    </citation>
    <scope>NUCLEOTIDE SEQUENCE [LARGE SCALE GENOMIC DNA]</scope>
    <source>
        <strain evidence="1 2">LMG 18435</strain>
    </source>
</reference>
<name>A0A0Q3TDW6_9BACI</name>